<name>D9Q1N9_ACIS3</name>
<dbReference type="HOGENOM" id="CLU_113596_0_0_2"/>
<reference evidence="2 3" key="1">
    <citation type="journal article" date="2010" name="Appl. Environ. Microbiol.">
        <title>The genome sequence of the crenarchaeon Acidilobus saccharovorans supports a new order, Acidilobales, and suggests an important ecological role in terrestrial acidic hot springs.</title>
        <authorList>
            <person name="Mardanov A.V."/>
            <person name="Svetlitchnyi V.A."/>
            <person name="Beletsky A.V."/>
            <person name="Prokofeva M.I."/>
            <person name="Bonch-Osmolovskaya E.A."/>
            <person name="Ravin N.V."/>
            <person name="Skryabin K.G."/>
        </authorList>
    </citation>
    <scope>NUCLEOTIDE SEQUENCE [LARGE SCALE GENOMIC DNA]</scope>
    <source>
        <strain evidence="3">DSM 16705 / JCM 18335 / VKM B-2471 / 345-15</strain>
    </source>
</reference>
<feature type="transmembrane region" description="Helical" evidence="1">
    <location>
        <begin position="39"/>
        <end position="62"/>
    </location>
</feature>
<keyword evidence="1" id="KW-1133">Transmembrane helix</keyword>
<protein>
    <recommendedName>
        <fullName evidence="4">DUF981 family protein</fullName>
    </recommendedName>
</protein>
<dbReference type="AlphaFoldDB" id="D9Q1N9"/>
<keyword evidence="1" id="KW-0812">Transmembrane</keyword>
<sequence length="191" mass="20493">MDTLDIWLAVLAWGLLTAAAWVTYRFVMGRGQQADRGFGYAFLAIGVYALVMGLWGSMTWPLPSSYNIVLMDPYALYGVALLMIGLALIAGVDLKGPTIAIAFLSISVLIYAADIAKYHLTNSPAAAAALFVLVGLSGILGPFLNLSKSSKYVAYLEVILLVLAALLSAYIGGMATFEHTADWAKWVPFYG</sequence>
<dbReference type="InParanoid" id="D9Q1N9"/>
<dbReference type="STRING" id="666510.ASAC_0821"/>
<evidence type="ECO:0008006" key="4">
    <source>
        <dbReference type="Google" id="ProtNLM"/>
    </source>
</evidence>
<keyword evidence="3" id="KW-1185">Reference proteome</keyword>
<dbReference type="eggNOG" id="arCOG04349">
    <property type="taxonomic scope" value="Archaea"/>
</dbReference>
<organism evidence="2 3">
    <name type="scientific">Acidilobus saccharovorans (strain DSM 16705 / JCM 18335 / VKM B-2471 / 345-15)</name>
    <dbReference type="NCBI Taxonomy" id="666510"/>
    <lineage>
        <taxon>Archaea</taxon>
        <taxon>Thermoproteota</taxon>
        <taxon>Thermoprotei</taxon>
        <taxon>Acidilobales</taxon>
        <taxon>Acidilobaceae</taxon>
        <taxon>Acidilobus</taxon>
    </lineage>
</organism>
<feature type="transmembrane region" description="Helical" evidence="1">
    <location>
        <begin position="6"/>
        <end position="27"/>
    </location>
</feature>
<dbReference type="Proteomes" id="UP000000346">
    <property type="component" value="Chromosome"/>
</dbReference>
<dbReference type="EMBL" id="CP001742">
    <property type="protein sequence ID" value="ADL19227.1"/>
    <property type="molecule type" value="Genomic_DNA"/>
</dbReference>
<dbReference type="Pfam" id="PF06168">
    <property type="entry name" value="DUF981"/>
    <property type="match status" value="1"/>
</dbReference>
<proteinExistence type="predicted"/>
<gene>
    <name evidence="2" type="ordered locus">ASAC_0821</name>
</gene>
<keyword evidence="1" id="KW-0472">Membrane</keyword>
<dbReference type="InterPro" id="IPR009324">
    <property type="entry name" value="DUF981"/>
</dbReference>
<feature type="transmembrane region" description="Helical" evidence="1">
    <location>
        <begin position="158"/>
        <end position="177"/>
    </location>
</feature>
<evidence type="ECO:0000256" key="1">
    <source>
        <dbReference type="SAM" id="Phobius"/>
    </source>
</evidence>
<dbReference type="KEGG" id="asc:ASAC_0821"/>
<accession>D9Q1N9</accession>
<feature type="transmembrane region" description="Helical" evidence="1">
    <location>
        <begin position="74"/>
        <end position="92"/>
    </location>
</feature>
<feature type="transmembrane region" description="Helical" evidence="1">
    <location>
        <begin position="126"/>
        <end position="146"/>
    </location>
</feature>
<evidence type="ECO:0000313" key="2">
    <source>
        <dbReference type="EMBL" id="ADL19227.1"/>
    </source>
</evidence>
<feature type="transmembrane region" description="Helical" evidence="1">
    <location>
        <begin position="99"/>
        <end position="120"/>
    </location>
</feature>
<evidence type="ECO:0000313" key="3">
    <source>
        <dbReference type="Proteomes" id="UP000000346"/>
    </source>
</evidence>